<accession>A0A316V9Q6</accession>
<dbReference type="OrthoDB" id="2523383at2759"/>
<dbReference type="EMBL" id="KZ819604">
    <property type="protein sequence ID" value="PWN34297.1"/>
    <property type="molecule type" value="Genomic_DNA"/>
</dbReference>
<keyword evidence="2" id="KW-1185">Reference proteome</keyword>
<dbReference type="InParanoid" id="A0A316V9Q6"/>
<dbReference type="GeneID" id="37022293"/>
<organism evidence="1 2">
    <name type="scientific">Meira miltonrushii</name>
    <dbReference type="NCBI Taxonomy" id="1280837"/>
    <lineage>
        <taxon>Eukaryota</taxon>
        <taxon>Fungi</taxon>
        <taxon>Dikarya</taxon>
        <taxon>Basidiomycota</taxon>
        <taxon>Ustilaginomycotina</taxon>
        <taxon>Exobasidiomycetes</taxon>
        <taxon>Exobasidiales</taxon>
        <taxon>Brachybasidiaceae</taxon>
        <taxon>Meira</taxon>
    </lineage>
</organism>
<proteinExistence type="predicted"/>
<evidence type="ECO:0000313" key="1">
    <source>
        <dbReference type="EMBL" id="PWN34297.1"/>
    </source>
</evidence>
<dbReference type="Proteomes" id="UP000245771">
    <property type="component" value="Unassembled WGS sequence"/>
</dbReference>
<protein>
    <submittedName>
        <fullName evidence="1">Uncharacterized protein</fullName>
    </submittedName>
</protein>
<gene>
    <name evidence="1" type="ORF">FA14DRAFT_173993</name>
</gene>
<sequence length="488" mass="53988">MHREMTPVLQEMTNYNYAPHQKDLAYENDRALNFSSNGFSKLANQTAPFSHHDNQTGANLTNENLQHNTAGTQESLNASRPRNAQAFTPSEELLQSIESNLIIAAGEHWEESKDDNASVASDLPELPELEEDNSIPEISFANVRRLPLRLPRAPLRFISNPREDLPEHLYRHGLAEDAKNFAAAKGITVDFALAKWVQHSSSQGATGLLKMTCWLMDTFHDNIKEQLSEAQAKKQALPRHFAIPTADLNKKLQDGKASGTGLSLPPTHILAVHSSQANAGEENGMLIPCHAMLYVLQCVSLPRLGESTVTMEPNENNGSSQSFPVVPILVPRPKEFVPVHQFIYNRDAAALLMDLLPLRQIVQSDNQTTLQQQFAATSLNDNISYGSYLPVLTNTLLGIEQSVQLFARSSLSQQATEFLADQPTHDLFAIAYRINSVWANGVAIGLTDPSFWNALQTGWTLIIAALGCKKGRLFDIESRGLNLGLRRL</sequence>
<dbReference type="AlphaFoldDB" id="A0A316V9Q6"/>
<reference evidence="1 2" key="1">
    <citation type="journal article" date="2018" name="Mol. Biol. Evol.">
        <title>Broad Genomic Sampling Reveals a Smut Pathogenic Ancestry of the Fungal Clade Ustilaginomycotina.</title>
        <authorList>
            <person name="Kijpornyongpan T."/>
            <person name="Mondo S.J."/>
            <person name="Barry K."/>
            <person name="Sandor L."/>
            <person name="Lee J."/>
            <person name="Lipzen A."/>
            <person name="Pangilinan J."/>
            <person name="LaButti K."/>
            <person name="Hainaut M."/>
            <person name="Henrissat B."/>
            <person name="Grigoriev I.V."/>
            <person name="Spatafora J.W."/>
            <person name="Aime M.C."/>
        </authorList>
    </citation>
    <scope>NUCLEOTIDE SEQUENCE [LARGE SCALE GENOMIC DNA]</scope>
    <source>
        <strain evidence="1 2">MCA 3882</strain>
    </source>
</reference>
<dbReference type="RefSeq" id="XP_025354599.1">
    <property type="nucleotide sequence ID" value="XM_025500512.1"/>
</dbReference>
<evidence type="ECO:0000313" key="2">
    <source>
        <dbReference type="Proteomes" id="UP000245771"/>
    </source>
</evidence>
<name>A0A316V9Q6_9BASI</name>